<organism evidence="1 2">
    <name type="scientific">Hypsibius exemplaris</name>
    <name type="common">Freshwater tardigrade</name>
    <dbReference type="NCBI Taxonomy" id="2072580"/>
    <lineage>
        <taxon>Eukaryota</taxon>
        <taxon>Metazoa</taxon>
        <taxon>Ecdysozoa</taxon>
        <taxon>Tardigrada</taxon>
        <taxon>Eutardigrada</taxon>
        <taxon>Parachela</taxon>
        <taxon>Hypsibioidea</taxon>
        <taxon>Hypsibiidae</taxon>
        <taxon>Hypsibius</taxon>
    </lineage>
</organism>
<dbReference type="EMBL" id="MTYJ01000346">
    <property type="protein sequence ID" value="OWA53790.1"/>
    <property type="molecule type" value="Genomic_DNA"/>
</dbReference>
<comment type="caution">
    <text evidence="1">The sequence shown here is derived from an EMBL/GenBank/DDBJ whole genome shotgun (WGS) entry which is preliminary data.</text>
</comment>
<keyword evidence="2" id="KW-1185">Reference proteome</keyword>
<evidence type="ECO:0000313" key="1">
    <source>
        <dbReference type="EMBL" id="OWA53790.1"/>
    </source>
</evidence>
<proteinExistence type="predicted"/>
<evidence type="ECO:0000313" key="2">
    <source>
        <dbReference type="Proteomes" id="UP000192578"/>
    </source>
</evidence>
<dbReference type="Proteomes" id="UP000192578">
    <property type="component" value="Unassembled WGS sequence"/>
</dbReference>
<dbReference type="AlphaFoldDB" id="A0A9X6NGF0"/>
<reference evidence="2" key="1">
    <citation type="submission" date="2017-01" db="EMBL/GenBank/DDBJ databases">
        <title>Comparative genomics of anhydrobiosis in the tardigrade Hypsibius dujardini.</title>
        <authorList>
            <person name="Yoshida Y."/>
            <person name="Koutsovoulos G."/>
            <person name="Laetsch D."/>
            <person name="Stevens L."/>
            <person name="Kumar S."/>
            <person name="Horikawa D."/>
            <person name="Ishino K."/>
            <person name="Komine S."/>
            <person name="Tomita M."/>
            <person name="Blaxter M."/>
            <person name="Arakawa K."/>
        </authorList>
    </citation>
    <scope>NUCLEOTIDE SEQUENCE [LARGE SCALE GENOMIC DNA]</scope>
    <source>
        <strain evidence="2">Z151</strain>
    </source>
</reference>
<sequence length="222" mass="24837">MGADENCIRSHSKPNVKPASADKVVWKSIVRPLSSRLSEDFALANLHRQLCDWTSTHRLDRANRHWRTLVATTPHAKGVLFLDRVTLRHHFGPQLLDAYLAQRGLRGADIRTLVYDGLIHHHTPLDHMAFAVLLWTCSAILASCPNLQQVLAVRLGSDPARVAPGWSDRLRSGWPEELRGVMNMTVKTGRGCGTVCCSQSNGNVKVWRDDGDDDHELHGRFS</sequence>
<accession>A0A9X6NGF0</accession>
<name>A0A9X6NGF0_HYPEX</name>
<protein>
    <submittedName>
        <fullName evidence="1">Uncharacterized protein</fullName>
    </submittedName>
</protein>
<gene>
    <name evidence="1" type="ORF">BV898_18211</name>
</gene>